<dbReference type="PANTHER" id="PTHR46332:SF5">
    <property type="entry name" value="ASPARTATE BETA-HYDROXYLASE DOMAIN CONTAINING 2"/>
    <property type="match status" value="1"/>
</dbReference>
<dbReference type="InterPro" id="IPR007803">
    <property type="entry name" value="Asp/Arg/Pro-Hydrxlase"/>
</dbReference>
<dbReference type="InterPro" id="IPR011990">
    <property type="entry name" value="TPR-like_helical_dom_sf"/>
</dbReference>
<name>A0A7W9EFC2_9SPHN</name>
<evidence type="ECO:0000256" key="2">
    <source>
        <dbReference type="ARBA" id="ARBA00022964"/>
    </source>
</evidence>
<dbReference type="SUPFAM" id="SSF48452">
    <property type="entry name" value="TPR-like"/>
    <property type="match status" value="1"/>
</dbReference>
<dbReference type="AlphaFoldDB" id="A0A7W9EFC2"/>
<gene>
    <name evidence="5" type="ORF">FHS49_002957</name>
</gene>
<dbReference type="Gene3D" id="2.60.120.330">
    <property type="entry name" value="B-lactam Antibiotic, Isopenicillin N Synthase, Chain"/>
    <property type="match status" value="1"/>
</dbReference>
<keyword evidence="6" id="KW-1185">Reference proteome</keyword>
<dbReference type="GO" id="GO:0016020">
    <property type="term" value="C:membrane"/>
    <property type="evidence" value="ECO:0007669"/>
    <property type="project" value="TreeGrafter"/>
</dbReference>
<dbReference type="InterPro" id="IPR051821">
    <property type="entry name" value="Asp/Asn_beta-hydroxylase"/>
</dbReference>
<dbReference type="EMBL" id="JACIJC010000005">
    <property type="protein sequence ID" value="MBB5686929.1"/>
    <property type="molecule type" value="Genomic_DNA"/>
</dbReference>
<comment type="similarity">
    <text evidence="1">Belongs to the aspartyl/asparaginyl beta-hydroxylase family.</text>
</comment>
<evidence type="ECO:0000256" key="3">
    <source>
        <dbReference type="ARBA" id="ARBA00023002"/>
    </source>
</evidence>
<organism evidence="5 6">
    <name type="scientific">Sphingobium boeckii</name>
    <dbReference type="NCBI Taxonomy" id="1082345"/>
    <lineage>
        <taxon>Bacteria</taxon>
        <taxon>Pseudomonadati</taxon>
        <taxon>Pseudomonadota</taxon>
        <taxon>Alphaproteobacteria</taxon>
        <taxon>Sphingomonadales</taxon>
        <taxon>Sphingomonadaceae</taxon>
        <taxon>Sphingobium</taxon>
    </lineage>
</organism>
<dbReference type="Gene3D" id="1.25.40.10">
    <property type="entry name" value="Tetratricopeptide repeat domain"/>
    <property type="match status" value="1"/>
</dbReference>
<keyword evidence="2" id="KW-0223">Dioxygenase</keyword>
<dbReference type="PANTHER" id="PTHR46332">
    <property type="entry name" value="ASPARTATE BETA-HYDROXYLASE DOMAIN-CONTAINING PROTEIN 2"/>
    <property type="match status" value="1"/>
</dbReference>
<proteinExistence type="inferred from homology"/>
<comment type="caution">
    <text evidence="5">The sequence shown here is derived from an EMBL/GenBank/DDBJ whole genome shotgun (WGS) entry which is preliminary data.</text>
</comment>
<keyword evidence="3" id="KW-0560">Oxidoreductase</keyword>
<accession>A0A7W9EFC2</accession>
<protein>
    <submittedName>
        <fullName evidence="5">Aspartyl/asparaginyl beta-hydroxylase (Cupin superfamily)</fullName>
    </submittedName>
</protein>
<dbReference type="Pfam" id="PF05118">
    <property type="entry name" value="Asp_Arg_Hydrox"/>
    <property type="match status" value="1"/>
</dbReference>
<dbReference type="InterPro" id="IPR027443">
    <property type="entry name" value="IPNS-like_sf"/>
</dbReference>
<dbReference type="GO" id="GO:0051213">
    <property type="term" value="F:dioxygenase activity"/>
    <property type="evidence" value="ECO:0007669"/>
    <property type="project" value="UniProtKB-KW"/>
</dbReference>
<evidence type="ECO:0000256" key="1">
    <source>
        <dbReference type="ARBA" id="ARBA00007730"/>
    </source>
</evidence>
<reference evidence="5 6" key="1">
    <citation type="submission" date="2020-08" db="EMBL/GenBank/DDBJ databases">
        <title>Genomic Encyclopedia of Type Strains, Phase IV (KMG-IV): sequencing the most valuable type-strain genomes for metagenomic binning, comparative biology and taxonomic classification.</title>
        <authorList>
            <person name="Goeker M."/>
        </authorList>
    </citation>
    <scope>NUCLEOTIDE SEQUENCE [LARGE SCALE GENOMIC DNA]</scope>
    <source>
        <strain evidence="5 6">DSM 25079</strain>
    </source>
</reference>
<dbReference type="Proteomes" id="UP000549617">
    <property type="component" value="Unassembled WGS sequence"/>
</dbReference>
<feature type="domain" description="Aspartyl/asparaginy/proline hydroxylase" evidence="4">
    <location>
        <begin position="204"/>
        <end position="361"/>
    </location>
</feature>
<evidence type="ECO:0000313" key="5">
    <source>
        <dbReference type="EMBL" id="MBB5686929.1"/>
    </source>
</evidence>
<dbReference type="SUPFAM" id="SSF51197">
    <property type="entry name" value="Clavaminate synthase-like"/>
    <property type="match status" value="1"/>
</dbReference>
<evidence type="ECO:0000259" key="4">
    <source>
        <dbReference type="Pfam" id="PF05118"/>
    </source>
</evidence>
<sequence>MTLTRAALESLVQEGVAALRRGDGGTARERLDQVAAAGNGFPAPWLLIAQACQLMGDDAAEERALDRLLSEDVRHLPALLMMGGVKARRGDDRAAYVNYQAALNMAAETGKIPETLTPLLQRAEQFLQGSTRRFEDHLRASLEAKGLANPTHRVRQALDLLLGKAEVFLQQPSVFYFPGLPQRQFYERDEFPWLRDVEAAIPAMQAELRVVMDQGLEFAPYVEALPGRPRPNNALLDDPSWGAFHLWRGGALVAENAARCPRTIEALSRAPIPIIAERSPMALFSLLKPGTHIKPHHGMLNTRLICHVPLITPAGCALRVGNETRTWDDGKALIFDDSFEHEAWNEGDSTRVVLLFEIWRPEIHDEERAALTTIFESINAYQGAPDPAG</sequence>
<dbReference type="RefSeq" id="WP_184019921.1">
    <property type="nucleotide sequence ID" value="NZ_JACIJC010000005.1"/>
</dbReference>
<evidence type="ECO:0000313" key="6">
    <source>
        <dbReference type="Proteomes" id="UP000549617"/>
    </source>
</evidence>